<feature type="non-terminal residue" evidence="1">
    <location>
        <position position="915"/>
    </location>
</feature>
<name>A0A0F9IDC8_9ZZZZ</name>
<dbReference type="AlphaFoldDB" id="A0A0F9IDC8"/>
<evidence type="ECO:0008006" key="2">
    <source>
        <dbReference type="Google" id="ProtNLM"/>
    </source>
</evidence>
<organism evidence="1">
    <name type="scientific">marine sediment metagenome</name>
    <dbReference type="NCBI Taxonomy" id="412755"/>
    <lineage>
        <taxon>unclassified sequences</taxon>
        <taxon>metagenomes</taxon>
        <taxon>ecological metagenomes</taxon>
    </lineage>
</organism>
<reference evidence="1" key="1">
    <citation type="journal article" date="2015" name="Nature">
        <title>Complex archaea that bridge the gap between prokaryotes and eukaryotes.</title>
        <authorList>
            <person name="Spang A."/>
            <person name="Saw J.H."/>
            <person name="Jorgensen S.L."/>
            <person name="Zaremba-Niedzwiedzka K."/>
            <person name="Martijn J."/>
            <person name="Lind A.E."/>
            <person name="van Eijk R."/>
            <person name="Schleper C."/>
            <person name="Guy L."/>
            <person name="Ettema T.J."/>
        </authorList>
    </citation>
    <scope>NUCLEOTIDE SEQUENCE</scope>
</reference>
<comment type="caution">
    <text evidence="1">The sequence shown here is derived from an EMBL/GenBank/DDBJ whole genome shotgun (WGS) entry which is preliminary data.</text>
</comment>
<gene>
    <name evidence="1" type="ORF">LCGC14_1594570</name>
</gene>
<accession>A0A0F9IDC8</accession>
<evidence type="ECO:0000313" key="1">
    <source>
        <dbReference type="EMBL" id="KKM25477.1"/>
    </source>
</evidence>
<dbReference type="EMBL" id="LAZR01012710">
    <property type="protein sequence ID" value="KKM25477.1"/>
    <property type="molecule type" value="Genomic_DNA"/>
</dbReference>
<sequence length="915" mass="100293">MTTGRRGPVPPPLRAARLLEQERLRALEEPPAAGPITEQAAVVVAQDAGRAVVPGAPVFLTSTEALQFDLQVPADWMVKVTPGETGQAPQVRFVPPNQKELTLEEAQELIAAQQEFLAVPPPEVQRALGAVFPDRDVITLVQWAQDSPEEFLEEITEQGDTEETRALIARVFPDATATQIHDLFYLPQELETQLRDVFDLPLRATPGEVQDWFARVAEDPSAFYSQLLRSSFTSPESAESAEALLRSIQPAYTDEQVEEFFRFDPFREVSADEASRLLSEGVDVVGDKYRTMAMAALGMTREEVNAPDFFNRSPFLRWLDDNPEIKESYQAEIKIPFFQHRLDTSGDFSRSFSAGVQDVEQAAAGALRWLGLDGIAAELNDNAGDMRRFAPVAVGFQGWETLFNPRFWTTTVTRSLPFVLTLLPAGLGGMAAGATVATALGLGRFGITVLTALGATAASRPLEASLEAGGAFDAALDKGFSEAEAKNAATQVFQQNLALAGTDFLQFAAAFAPGPFKSVTGLIARGFVTTIRIGGKVVITGLTEAGEEAVQDIIQRVALGEEVVLDEEMKTAMAVGGIFGVGLGAGGDVLSGMMFRTVETLPVPLLTTYQEAFDAAKATGLDDQRAAYVGLNAIAETEEGRAHITNQVEITKLEEFKKEVVAETPAEQTAWDKHFDEQIANLQPIIEAQDGAPEGFRRVVIGGKQYDVHSGLSDAAAQDLIQSGAIEVGEQSVLEEEAYRRIEEVEGRKFGLEQTLREDPVVQYRVQITGRQVSLTHFISLREQSFPEHFTIKQALQLNPGLNVERFRQKGTQRFNRVPRDEALGQIVEELKETTGNPDWTADSVAERVEQIRIEQRELKELSSEAYDIYEEATAPEPEVALTPEQAAEVVQIAANIRLDKFSEEVRPLITEWVD</sequence>
<proteinExistence type="predicted"/>
<protein>
    <recommendedName>
        <fullName evidence="2">Large polyvalent protein associated domain-containing protein</fullName>
    </recommendedName>
</protein>